<name>A0A9P7A9F4_9AGAM</name>
<dbReference type="Gene3D" id="1.20.1300.10">
    <property type="entry name" value="Fumarate reductase/succinate dehydrogenase, transmembrane subunit"/>
    <property type="match status" value="1"/>
</dbReference>
<evidence type="ECO:0000313" key="2">
    <source>
        <dbReference type="Proteomes" id="UP000719766"/>
    </source>
</evidence>
<dbReference type="GO" id="GO:0016020">
    <property type="term" value="C:membrane"/>
    <property type="evidence" value="ECO:0007669"/>
    <property type="project" value="InterPro"/>
</dbReference>
<protein>
    <submittedName>
        <fullName evidence="1">Uncharacterized protein</fullName>
    </submittedName>
</protein>
<reference evidence="1" key="1">
    <citation type="journal article" date="2020" name="New Phytol.">
        <title>Comparative genomics reveals dynamic genome evolution in host specialist ectomycorrhizal fungi.</title>
        <authorList>
            <person name="Lofgren L.A."/>
            <person name="Nguyen N.H."/>
            <person name="Vilgalys R."/>
            <person name="Ruytinx J."/>
            <person name="Liao H.L."/>
            <person name="Branco S."/>
            <person name="Kuo A."/>
            <person name="LaButti K."/>
            <person name="Lipzen A."/>
            <person name="Andreopoulos W."/>
            <person name="Pangilinan J."/>
            <person name="Riley R."/>
            <person name="Hundley H."/>
            <person name="Na H."/>
            <person name="Barry K."/>
            <person name="Grigoriev I.V."/>
            <person name="Stajich J.E."/>
            <person name="Kennedy P.G."/>
        </authorList>
    </citation>
    <scope>NUCLEOTIDE SEQUENCE</scope>
    <source>
        <strain evidence="1">S12</strain>
    </source>
</reference>
<dbReference type="InterPro" id="IPR034804">
    <property type="entry name" value="SQR/QFR_C/D"/>
</dbReference>
<comment type="caution">
    <text evidence="1">The sequence shown here is derived from an EMBL/GenBank/DDBJ whole genome shotgun (WGS) entry which is preliminary data.</text>
</comment>
<feature type="non-terminal residue" evidence="1">
    <location>
        <position position="1"/>
    </location>
</feature>
<proteinExistence type="predicted"/>
<dbReference type="RefSeq" id="XP_041152424.1">
    <property type="nucleotide sequence ID" value="XM_041296740.1"/>
</dbReference>
<feature type="non-terminal residue" evidence="1">
    <location>
        <position position="53"/>
    </location>
</feature>
<evidence type="ECO:0000313" key="1">
    <source>
        <dbReference type="EMBL" id="KAG1784939.1"/>
    </source>
</evidence>
<dbReference type="GeneID" id="64590504"/>
<organism evidence="1 2">
    <name type="scientific">Suillus plorans</name>
    <dbReference type="NCBI Taxonomy" id="116603"/>
    <lineage>
        <taxon>Eukaryota</taxon>
        <taxon>Fungi</taxon>
        <taxon>Dikarya</taxon>
        <taxon>Basidiomycota</taxon>
        <taxon>Agaricomycotina</taxon>
        <taxon>Agaricomycetes</taxon>
        <taxon>Agaricomycetidae</taxon>
        <taxon>Boletales</taxon>
        <taxon>Suillineae</taxon>
        <taxon>Suillaceae</taxon>
        <taxon>Suillus</taxon>
    </lineage>
</organism>
<dbReference type="EMBL" id="JABBWE010000124">
    <property type="protein sequence ID" value="KAG1784939.1"/>
    <property type="molecule type" value="Genomic_DNA"/>
</dbReference>
<gene>
    <name evidence="1" type="ORF">HD556DRAFT_1218316</name>
</gene>
<dbReference type="AlphaFoldDB" id="A0A9P7A9F4"/>
<dbReference type="Proteomes" id="UP000719766">
    <property type="component" value="Unassembled WGS sequence"/>
</dbReference>
<accession>A0A9P7A9F4</accession>
<keyword evidence="2" id="KW-1185">Reference proteome</keyword>
<dbReference type="OrthoDB" id="588261at2759"/>
<sequence>LLLYGFSLAYLVAPDTSDSAHIVEFITGPPDYVRCTGKVILAAPFTFHFWNGL</sequence>